<comment type="caution">
    <text evidence="5">The sequence shown here is derived from an EMBL/GenBank/DDBJ whole genome shotgun (WGS) entry which is preliminary data.</text>
</comment>
<dbReference type="PANTHER" id="PTHR43201">
    <property type="entry name" value="ACYL-COA SYNTHETASE"/>
    <property type="match status" value="1"/>
</dbReference>
<name>A0A953NDV9_9BURK</name>
<evidence type="ECO:0000313" key="6">
    <source>
        <dbReference type="Proteomes" id="UP000739565"/>
    </source>
</evidence>
<dbReference type="Proteomes" id="UP000739565">
    <property type="component" value="Unassembled WGS sequence"/>
</dbReference>
<gene>
    <name evidence="5" type="ORF">KZZ10_12950</name>
</gene>
<dbReference type="Gene3D" id="3.40.50.12780">
    <property type="entry name" value="N-terminal domain of ligase-like"/>
    <property type="match status" value="1"/>
</dbReference>
<dbReference type="SUPFAM" id="SSF56801">
    <property type="entry name" value="Acetyl-CoA synthetase-like"/>
    <property type="match status" value="1"/>
</dbReference>
<reference evidence="5" key="1">
    <citation type="submission" date="2021-07" db="EMBL/GenBank/DDBJ databases">
        <title>New genus and species of the family Alcaligenaceae.</title>
        <authorList>
            <person name="Hahn M.W."/>
        </authorList>
    </citation>
    <scope>NUCLEOTIDE SEQUENCE</scope>
    <source>
        <strain evidence="5">LF4-65</strain>
    </source>
</reference>
<dbReference type="GO" id="GO:0031956">
    <property type="term" value="F:medium-chain fatty acid-CoA ligase activity"/>
    <property type="evidence" value="ECO:0007669"/>
    <property type="project" value="TreeGrafter"/>
</dbReference>
<evidence type="ECO:0000259" key="3">
    <source>
        <dbReference type="Pfam" id="PF00501"/>
    </source>
</evidence>
<proteinExistence type="inferred from homology"/>
<dbReference type="Pfam" id="PF00501">
    <property type="entry name" value="AMP-binding"/>
    <property type="match status" value="1"/>
</dbReference>
<dbReference type="InterPro" id="IPR000873">
    <property type="entry name" value="AMP-dep_synth/lig_dom"/>
</dbReference>
<accession>A0A953NDV9</accession>
<feature type="domain" description="AMP-binding enzyme C-terminal" evidence="4">
    <location>
        <begin position="452"/>
        <end position="527"/>
    </location>
</feature>
<dbReference type="AlphaFoldDB" id="A0A953NDV9"/>
<organism evidence="5 6">
    <name type="scientific">Zwartia hollandica</name>
    <dbReference type="NCBI Taxonomy" id="324606"/>
    <lineage>
        <taxon>Bacteria</taxon>
        <taxon>Pseudomonadati</taxon>
        <taxon>Pseudomonadota</taxon>
        <taxon>Betaproteobacteria</taxon>
        <taxon>Burkholderiales</taxon>
        <taxon>Alcaligenaceae</taxon>
        <taxon>Zwartia</taxon>
    </lineage>
</organism>
<evidence type="ECO:0000259" key="4">
    <source>
        <dbReference type="Pfam" id="PF13193"/>
    </source>
</evidence>
<evidence type="ECO:0000256" key="1">
    <source>
        <dbReference type="ARBA" id="ARBA00006432"/>
    </source>
</evidence>
<dbReference type="InterPro" id="IPR045851">
    <property type="entry name" value="AMP-bd_C_sf"/>
</dbReference>
<sequence length="545" mass="60987">MTVAQFQTRLTTALRNRYIKSGAWKDITFYSCIERRAIEHPDRVVFIDERRSLTYKQLKEQVDRCAAFFKSLGIGEGDVVTMQFPNRVEFPIVFFSLELIGAIANKISPDFRRREVEYILRFSNSKAFVCAASFKGFDYAAMIDDLRGDLPSLKTVVVSGETVVPNVHSLEAGLAQSAPLAQSDRVVMDPDAVMRMAFTSGTTGDPKGVMHSFNTTLYTIEVINGEMGVTSDEVILIWLPVGLNWGYISLLQTVIAGCCAVLMERFDAERALQLIEKHRITFIPTAPASLLAILNVPHFQKYDCSSLRVVVTGGASAAIETIKAYQQNMKGHLLELYGMLETGFHTFTRFEDDPQKVNGTIGRIVGQMELRIIDEEGNDVPYGAEGEIAAYGPSVHLGYFNNPTANSELFTADDWFRTGDLGKYVDDAGNVMIVGRRKEMINRGGKKYFPREIEEFLYGHPSVLHVAIVGVNDTRLGEKNCLCVVLKPDHSLTLDDVIKMLKGQVADYKLPEMLEFYDELPFTPTGKIRRHVLTADVMARIKSRL</sequence>
<dbReference type="RefSeq" id="WP_259661951.1">
    <property type="nucleotide sequence ID" value="NZ_JAHXRI010000010.1"/>
</dbReference>
<dbReference type="InterPro" id="IPR020845">
    <property type="entry name" value="AMP-binding_CS"/>
</dbReference>
<dbReference type="GO" id="GO:0006631">
    <property type="term" value="P:fatty acid metabolic process"/>
    <property type="evidence" value="ECO:0007669"/>
    <property type="project" value="TreeGrafter"/>
</dbReference>
<dbReference type="InterPro" id="IPR042099">
    <property type="entry name" value="ANL_N_sf"/>
</dbReference>
<keyword evidence="6" id="KW-1185">Reference proteome</keyword>
<dbReference type="PANTHER" id="PTHR43201:SF5">
    <property type="entry name" value="MEDIUM-CHAIN ACYL-COA LIGASE ACSF2, MITOCHONDRIAL"/>
    <property type="match status" value="1"/>
</dbReference>
<keyword evidence="2" id="KW-0436">Ligase</keyword>
<feature type="domain" description="AMP-dependent synthetase/ligase" evidence="3">
    <location>
        <begin position="34"/>
        <end position="400"/>
    </location>
</feature>
<evidence type="ECO:0000313" key="5">
    <source>
        <dbReference type="EMBL" id="MBZ1351555.1"/>
    </source>
</evidence>
<comment type="similarity">
    <text evidence="1">Belongs to the ATP-dependent AMP-binding enzyme family.</text>
</comment>
<dbReference type="EMBL" id="JAHXRI010000010">
    <property type="protein sequence ID" value="MBZ1351555.1"/>
    <property type="molecule type" value="Genomic_DNA"/>
</dbReference>
<dbReference type="Pfam" id="PF13193">
    <property type="entry name" value="AMP-binding_C"/>
    <property type="match status" value="1"/>
</dbReference>
<evidence type="ECO:0000256" key="2">
    <source>
        <dbReference type="ARBA" id="ARBA00022598"/>
    </source>
</evidence>
<dbReference type="PROSITE" id="PS00455">
    <property type="entry name" value="AMP_BINDING"/>
    <property type="match status" value="1"/>
</dbReference>
<protein>
    <submittedName>
        <fullName evidence="5">AMP-binding protein</fullName>
    </submittedName>
</protein>
<dbReference type="InterPro" id="IPR025110">
    <property type="entry name" value="AMP-bd_C"/>
</dbReference>
<dbReference type="Gene3D" id="3.30.300.30">
    <property type="match status" value="1"/>
</dbReference>